<feature type="compositionally biased region" description="Pro residues" evidence="1">
    <location>
        <begin position="82"/>
        <end position="93"/>
    </location>
</feature>
<dbReference type="HOGENOM" id="CLU_1780411_0_0_1"/>
<reference evidence="2" key="2">
    <citation type="submission" date="2018-05" db="EMBL/GenBank/DDBJ databases">
        <title>OmerRS3 (Oryza meridionalis Reference Sequence Version 3).</title>
        <authorList>
            <person name="Zhang J."/>
            <person name="Kudrna D."/>
            <person name="Lee S."/>
            <person name="Talag J."/>
            <person name="Welchert J."/>
            <person name="Wing R.A."/>
        </authorList>
    </citation>
    <scope>NUCLEOTIDE SEQUENCE [LARGE SCALE GENOMIC DNA]</scope>
    <source>
        <strain evidence="2">OR44</strain>
    </source>
</reference>
<dbReference type="Gramene" id="OMERI07G09100.5">
    <property type="protein sequence ID" value="OMERI07G09100.5"/>
    <property type="gene ID" value="OMERI07G09100"/>
</dbReference>
<evidence type="ECO:0000313" key="3">
    <source>
        <dbReference type="Proteomes" id="UP000008021"/>
    </source>
</evidence>
<keyword evidence="3" id="KW-1185">Reference proteome</keyword>
<feature type="region of interest" description="Disordered" evidence="1">
    <location>
        <begin position="1"/>
        <end position="98"/>
    </location>
</feature>
<evidence type="ECO:0000313" key="2">
    <source>
        <dbReference type="EnsemblPlants" id="OMERI07G09100.5"/>
    </source>
</evidence>
<name>A0A0E0EAB5_9ORYZ</name>
<dbReference type="Gramene" id="OMERI07G09100.4">
    <property type="protein sequence ID" value="OMERI07G09100.4"/>
    <property type="gene ID" value="OMERI07G09100"/>
</dbReference>
<dbReference type="EnsemblPlants" id="OMERI07G09100.5">
    <property type="protein sequence ID" value="OMERI07G09100.5"/>
    <property type="gene ID" value="OMERI07G09100"/>
</dbReference>
<dbReference type="AlphaFoldDB" id="A0A0E0EAB5"/>
<dbReference type="EnsemblPlants" id="OMERI07G09100.3">
    <property type="protein sequence ID" value="OMERI07G09100.3"/>
    <property type="gene ID" value="OMERI07G09100"/>
</dbReference>
<reference evidence="2" key="1">
    <citation type="submission" date="2015-04" db="UniProtKB">
        <authorList>
            <consortium name="EnsemblPlants"/>
        </authorList>
    </citation>
    <scope>IDENTIFICATION</scope>
</reference>
<proteinExistence type="predicted"/>
<dbReference type="Gramene" id="OMERI07G09100.3">
    <property type="protein sequence ID" value="OMERI07G09100.3"/>
    <property type="gene ID" value="OMERI07G09100"/>
</dbReference>
<accession>A0A0E0EAB5</accession>
<dbReference type="EnsemblPlants" id="OMERI07G09100.4">
    <property type="protein sequence ID" value="OMERI07G09100.4"/>
    <property type="gene ID" value="OMERI07G09100"/>
</dbReference>
<protein>
    <submittedName>
        <fullName evidence="2">Uncharacterized protein</fullName>
    </submittedName>
</protein>
<organism evidence="2">
    <name type="scientific">Oryza meridionalis</name>
    <dbReference type="NCBI Taxonomy" id="40149"/>
    <lineage>
        <taxon>Eukaryota</taxon>
        <taxon>Viridiplantae</taxon>
        <taxon>Streptophyta</taxon>
        <taxon>Embryophyta</taxon>
        <taxon>Tracheophyta</taxon>
        <taxon>Spermatophyta</taxon>
        <taxon>Magnoliopsida</taxon>
        <taxon>Liliopsida</taxon>
        <taxon>Poales</taxon>
        <taxon>Poaceae</taxon>
        <taxon>BOP clade</taxon>
        <taxon>Oryzoideae</taxon>
        <taxon>Oryzeae</taxon>
        <taxon>Oryzinae</taxon>
        <taxon>Oryza</taxon>
    </lineage>
</organism>
<evidence type="ECO:0000256" key="1">
    <source>
        <dbReference type="SAM" id="MobiDB-lite"/>
    </source>
</evidence>
<sequence>MPAVAGRHPHRPRFSAAGARPPPRSPILAPVLHPARASQRRPFTLPTSKPPACPSPPGGHSACAPPRDRQWLVLTPSVPSIPGGPPWPAPTPSALPLLGAAPSPREALLRPRRCSPNNPYFIKVWLQCGLPTTKVFPTAAKKTGIE</sequence>
<dbReference type="Proteomes" id="UP000008021">
    <property type="component" value="Chromosome 7"/>
</dbReference>
<feature type="compositionally biased region" description="Pro residues" evidence="1">
    <location>
        <begin position="48"/>
        <end position="57"/>
    </location>
</feature>